<dbReference type="PROSITE" id="PS00463">
    <property type="entry name" value="ZN2_CY6_FUNGAL_1"/>
    <property type="match status" value="1"/>
</dbReference>
<keyword evidence="2" id="KW-0805">Transcription regulation</keyword>
<evidence type="ECO:0000256" key="4">
    <source>
        <dbReference type="ARBA" id="ARBA00023163"/>
    </source>
</evidence>
<evidence type="ECO:0000256" key="6">
    <source>
        <dbReference type="SAM" id="MobiDB-lite"/>
    </source>
</evidence>
<comment type="subcellular location">
    <subcellularLocation>
        <location evidence="1">Nucleus</location>
    </subcellularLocation>
</comment>
<dbReference type="InterPro" id="IPR051089">
    <property type="entry name" value="prtT"/>
</dbReference>
<dbReference type="GO" id="GO:0000976">
    <property type="term" value="F:transcription cis-regulatory region binding"/>
    <property type="evidence" value="ECO:0007669"/>
    <property type="project" value="TreeGrafter"/>
</dbReference>
<sequence>MDGGFGRTRKAERACRPCRDLKVRCRPCSERDDICQKCKRSGARCVFEEVKRRRKRESGPDVPGSAPALRTKGRGLTTQLDLGVCDEKQGGKADPHSFLPSPGHDEDFLARGMDDLLATTPDYSRFFKNVHSLDQADVVGAASEPSTTVSNSCNDNIANAERKTIPGLERFCWSGELAHDAAATALCTYRERMTRHFPFVPIPGNVTVQELAITYPATLHAIIVVTSSGEDDKQLQKRLEKSFRDQILRSVMIDGERNTDLLQALIIYLAWYHFFYIPMKQQFYQTLQIAISICIDMKFDRPPEEDAVSPRGVERDTGLMNQPTRDDHAVGGCQYHSRSAVRAYVGCFCLSTITSWIWCKPSTLQCTSYLIQCARSLSDREPEYPTDTMILPLVEAMVLGNERHHAYLAPTFDHSSQSSLGHVEASLATLQDKIATHRPLVVGTSEYVSIDLVSSWAVSFGHEMKLLNPCNPPPPASVNAEEQRITLTPSRNRCLMICLQTSSKVFETFLSLSLEEYSGLSVLQWWALICNTAYLYRLCLGIPELPEWEVRAARDATKLEIYLDLLCYRLERATGSTLEGPIGRDLHALLCPIFTNVKRSYERLNKLPRSSGANNSRRDVHVHLFYQEGQEKKEKPPHQKNSATHRSRCPAFRYISQAEELSFDPAHDDNDVNILADGETDLDMFLNSSLFEGINNTWDEDMSAFHL</sequence>
<dbReference type="InterPro" id="IPR001138">
    <property type="entry name" value="Zn2Cys6_DnaBD"/>
</dbReference>
<dbReference type="SUPFAM" id="SSF57701">
    <property type="entry name" value="Zn2/Cys6 DNA-binding domain"/>
    <property type="match status" value="1"/>
</dbReference>
<dbReference type="EMBL" id="JAPDRN010000013">
    <property type="protein sequence ID" value="KAJ9640731.1"/>
    <property type="molecule type" value="Genomic_DNA"/>
</dbReference>
<dbReference type="GO" id="GO:0005634">
    <property type="term" value="C:nucleus"/>
    <property type="evidence" value="ECO:0007669"/>
    <property type="project" value="UniProtKB-SubCell"/>
</dbReference>
<keyword evidence="5" id="KW-0539">Nucleus</keyword>
<name>A0AA39D1X3_9EURO</name>
<dbReference type="InterPro" id="IPR036864">
    <property type="entry name" value="Zn2-C6_fun-type_DNA-bd_sf"/>
</dbReference>
<dbReference type="AlphaFoldDB" id="A0AA39D1X3"/>
<feature type="region of interest" description="Disordered" evidence="6">
    <location>
        <begin position="627"/>
        <end position="646"/>
    </location>
</feature>
<proteinExistence type="predicted"/>
<organism evidence="8 9">
    <name type="scientific">Knufia peltigerae</name>
    <dbReference type="NCBI Taxonomy" id="1002370"/>
    <lineage>
        <taxon>Eukaryota</taxon>
        <taxon>Fungi</taxon>
        <taxon>Dikarya</taxon>
        <taxon>Ascomycota</taxon>
        <taxon>Pezizomycotina</taxon>
        <taxon>Eurotiomycetes</taxon>
        <taxon>Chaetothyriomycetidae</taxon>
        <taxon>Chaetothyriales</taxon>
        <taxon>Trichomeriaceae</taxon>
        <taxon>Knufia</taxon>
    </lineage>
</organism>
<dbReference type="PANTHER" id="PTHR31845:SF10">
    <property type="entry name" value="ZN(II)2CYS6 TRANSCRIPTION FACTOR (EUROFUNG)"/>
    <property type="match status" value="1"/>
</dbReference>
<evidence type="ECO:0000313" key="9">
    <source>
        <dbReference type="Proteomes" id="UP001172681"/>
    </source>
</evidence>
<evidence type="ECO:0000313" key="8">
    <source>
        <dbReference type="EMBL" id="KAJ9640731.1"/>
    </source>
</evidence>
<evidence type="ECO:0000259" key="7">
    <source>
        <dbReference type="PROSITE" id="PS50048"/>
    </source>
</evidence>
<dbReference type="PANTHER" id="PTHR31845">
    <property type="entry name" value="FINGER DOMAIN PROTEIN, PUTATIVE-RELATED"/>
    <property type="match status" value="1"/>
</dbReference>
<reference evidence="8" key="1">
    <citation type="submission" date="2022-10" db="EMBL/GenBank/DDBJ databases">
        <title>Culturing micro-colonial fungi from biological soil crusts in the Mojave desert and describing Neophaeococcomyces mojavensis, and introducing the new genera and species Taxawa tesnikishii.</title>
        <authorList>
            <person name="Kurbessoian T."/>
            <person name="Stajich J.E."/>
        </authorList>
    </citation>
    <scope>NUCLEOTIDE SEQUENCE</scope>
    <source>
        <strain evidence="8">TK_35</strain>
    </source>
</reference>
<dbReference type="Gene3D" id="4.10.240.10">
    <property type="entry name" value="Zn(2)-C6 fungal-type DNA-binding domain"/>
    <property type="match status" value="1"/>
</dbReference>
<keyword evidence="9" id="KW-1185">Reference proteome</keyword>
<evidence type="ECO:0000256" key="3">
    <source>
        <dbReference type="ARBA" id="ARBA00023125"/>
    </source>
</evidence>
<feature type="region of interest" description="Disordered" evidence="6">
    <location>
        <begin position="52"/>
        <end position="71"/>
    </location>
</feature>
<dbReference type="Proteomes" id="UP001172681">
    <property type="component" value="Unassembled WGS sequence"/>
</dbReference>
<dbReference type="GO" id="GO:0008270">
    <property type="term" value="F:zinc ion binding"/>
    <property type="evidence" value="ECO:0007669"/>
    <property type="project" value="InterPro"/>
</dbReference>
<protein>
    <recommendedName>
        <fullName evidence="7">Zn(2)-C6 fungal-type domain-containing protein</fullName>
    </recommendedName>
</protein>
<gene>
    <name evidence="8" type="ORF">H2204_003020</name>
</gene>
<evidence type="ECO:0000256" key="2">
    <source>
        <dbReference type="ARBA" id="ARBA00023015"/>
    </source>
</evidence>
<keyword evidence="3" id="KW-0238">DNA-binding</keyword>
<evidence type="ECO:0000256" key="1">
    <source>
        <dbReference type="ARBA" id="ARBA00004123"/>
    </source>
</evidence>
<dbReference type="GO" id="GO:0000981">
    <property type="term" value="F:DNA-binding transcription factor activity, RNA polymerase II-specific"/>
    <property type="evidence" value="ECO:0007669"/>
    <property type="project" value="InterPro"/>
</dbReference>
<keyword evidence="4" id="KW-0804">Transcription</keyword>
<accession>A0AA39D1X3</accession>
<feature type="domain" description="Zn(2)-C6 fungal-type" evidence="7">
    <location>
        <begin position="14"/>
        <end position="47"/>
    </location>
</feature>
<evidence type="ECO:0000256" key="5">
    <source>
        <dbReference type="ARBA" id="ARBA00023242"/>
    </source>
</evidence>
<dbReference type="CDD" id="cd00067">
    <property type="entry name" value="GAL4"/>
    <property type="match status" value="1"/>
</dbReference>
<dbReference type="PROSITE" id="PS50048">
    <property type="entry name" value="ZN2_CY6_FUNGAL_2"/>
    <property type="match status" value="1"/>
</dbReference>
<comment type="caution">
    <text evidence="8">The sequence shown here is derived from an EMBL/GenBank/DDBJ whole genome shotgun (WGS) entry which is preliminary data.</text>
</comment>